<organism evidence="10 11">
    <name type="scientific">Lottia gigantea</name>
    <name type="common">Giant owl limpet</name>
    <dbReference type="NCBI Taxonomy" id="225164"/>
    <lineage>
        <taxon>Eukaryota</taxon>
        <taxon>Metazoa</taxon>
        <taxon>Spiralia</taxon>
        <taxon>Lophotrochozoa</taxon>
        <taxon>Mollusca</taxon>
        <taxon>Gastropoda</taxon>
        <taxon>Patellogastropoda</taxon>
        <taxon>Lottioidea</taxon>
        <taxon>Lottiidae</taxon>
        <taxon>Lottia</taxon>
    </lineage>
</organism>
<keyword evidence="6" id="KW-0472">Membrane</keyword>
<protein>
    <recommendedName>
        <fullName evidence="9">Glycosyltransferase 2-like domain-containing protein</fullName>
    </recommendedName>
</protein>
<dbReference type="SUPFAM" id="SSF53448">
    <property type="entry name" value="Nucleotide-diphospho-sugar transferases"/>
    <property type="match status" value="1"/>
</dbReference>
<dbReference type="InterPro" id="IPR029044">
    <property type="entry name" value="Nucleotide-diphossugar_trans"/>
</dbReference>
<evidence type="ECO:0000256" key="2">
    <source>
        <dbReference type="ARBA" id="ARBA00005680"/>
    </source>
</evidence>
<dbReference type="Gene3D" id="3.90.550.10">
    <property type="entry name" value="Spore Coat Polysaccharide Biosynthesis Protein SpsA, Chain A"/>
    <property type="match status" value="1"/>
</dbReference>
<evidence type="ECO:0000256" key="6">
    <source>
        <dbReference type="ARBA" id="ARBA00023136"/>
    </source>
</evidence>
<evidence type="ECO:0000259" key="9">
    <source>
        <dbReference type="Pfam" id="PF00535"/>
    </source>
</evidence>
<evidence type="ECO:0000256" key="4">
    <source>
        <dbReference type="ARBA" id="ARBA00022968"/>
    </source>
</evidence>
<dbReference type="PANTHER" id="PTHR11675">
    <property type="entry name" value="N-ACETYLGALACTOSAMINYLTRANSFERASE"/>
    <property type="match status" value="1"/>
</dbReference>
<name>V4AVY9_LOTGI</name>
<comment type="similarity">
    <text evidence="2">Belongs to the glycosyltransferase 2 family. GalNAc-T subfamily.</text>
</comment>
<dbReference type="CTD" id="20252920"/>
<sequence>FLHFSYNVTASDKIPINREIPDTRPVSCPVIDPSEVFNDTVSIVIAVHNEARSVLIRTLTSILVNTNAQLLREIIVVFDNESDTQYVEDYFKSDDKFVFLHTKQREGLVRSRLQGAKNANGTILVFLDSHCECNQQWLEPLVYSIAQNRHKIVSPYIDSVRPDTFEYVEAPANLQGGFNWNLEFIWQPIPFNKYQLRISPHQPISTPTISGGLFAVDREYFYQLGAYDDKMDIWGGENLELSFRTWMCGGQLEILPCCRVGHVFRSILPHSFPEGGQQTVSRNLARVAEVWMDDYNHIFYNTLNLTNNTEDVTERKKLREKLQCQSFSWYLNNIIPELSVPEYSSQAFGEVR</sequence>
<evidence type="ECO:0000256" key="5">
    <source>
        <dbReference type="ARBA" id="ARBA00022989"/>
    </source>
</evidence>
<dbReference type="OrthoDB" id="9982049at2759"/>
<dbReference type="OMA" id="YDDDWFM"/>
<keyword evidence="11" id="KW-1185">Reference proteome</keyword>
<keyword evidence="7" id="KW-1015">Disulfide bond</keyword>
<keyword evidence="4" id="KW-0735">Signal-anchor</keyword>
<dbReference type="GO" id="GO:0005794">
    <property type="term" value="C:Golgi apparatus"/>
    <property type="evidence" value="ECO:0007669"/>
    <property type="project" value="TreeGrafter"/>
</dbReference>
<gene>
    <name evidence="10" type="ORF">LOTGIDRAFT_91617</name>
</gene>
<dbReference type="CDD" id="cd02510">
    <property type="entry name" value="pp-GalNAc-T"/>
    <property type="match status" value="1"/>
</dbReference>
<dbReference type="GO" id="GO:0005112">
    <property type="term" value="F:Notch binding"/>
    <property type="evidence" value="ECO:0007669"/>
    <property type="project" value="TreeGrafter"/>
</dbReference>
<keyword evidence="3" id="KW-0812">Transmembrane</keyword>
<dbReference type="Proteomes" id="UP000030746">
    <property type="component" value="Unassembled WGS sequence"/>
</dbReference>
<dbReference type="EMBL" id="KB200467">
    <property type="protein sequence ID" value="ESP01578.1"/>
    <property type="molecule type" value="Genomic_DNA"/>
</dbReference>
<reference evidence="10 11" key="1">
    <citation type="journal article" date="2013" name="Nature">
        <title>Insights into bilaterian evolution from three spiralian genomes.</title>
        <authorList>
            <person name="Simakov O."/>
            <person name="Marletaz F."/>
            <person name="Cho S.J."/>
            <person name="Edsinger-Gonzales E."/>
            <person name="Havlak P."/>
            <person name="Hellsten U."/>
            <person name="Kuo D.H."/>
            <person name="Larsson T."/>
            <person name="Lv J."/>
            <person name="Arendt D."/>
            <person name="Savage R."/>
            <person name="Osoegawa K."/>
            <person name="de Jong P."/>
            <person name="Grimwood J."/>
            <person name="Chapman J.A."/>
            <person name="Shapiro H."/>
            <person name="Aerts A."/>
            <person name="Otillar R.P."/>
            <person name="Terry A.Y."/>
            <person name="Boore J.L."/>
            <person name="Grigoriev I.V."/>
            <person name="Lindberg D.R."/>
            <person name="Seaver E.C."/>
            <person name="Weisblat D.A."/>
            <person name="Putnam N.H."/>
            <person name="Rokhsar D.S."/>
        </authorList>
    </citation>
    <scope>NUCLEOTIDE SEQUENCE [LARGE SCALE GENOMIC DNA]</scope>
</reference>
<evidence type="ECO:0000313" key="11">
    <source>
        <dbReference type="Proteomes" id="UP000030746"/>
    </source>
</evidence>
<dbReference type="GO" id="GO:0004653">
    <property type="term" value="F:polypeptide N-acetylgalactosaminyltransferase activity"/>
    <property type="evidence" value="ECO:0007669"/>
    <property type="project" value="TreeGrafter"/>
</dbReference>
<evidence type="ECO:0000256" key="3">
    <source>
        <dbReference type="ARBA" id="ARBA00022692"/>
    </source>
</evidence>
<dbReference type="Pfam" id="PF00535">
    <property type="entry name" value="Glycos_transf_2"/>
    <property type="match status" value="1"/>
</dbReference>
<comment type="subcellular location">
    <subcellularLocation>
        <location evidence="8">Endomembrane system</location>
        <topology evidence="8">Single-pass membrane protein</topology>
    </subcellularLocation>
    <subcellularLocation>
        <location evidence="1">Membrane</location>
        <topology evidence="1">Single-pass type II membrane protein</topology>
    </subcellularLocation>
</comment>
<evidence type="ECO:0000256" key="7">
    <source>
        <dbReference type="ARBA" id="ARBA00023157"/>
    </source>
</evidence>
<dbReference type="GO" id="GO:0008593">
    <property type="term" value="P:regulation of Notch signaling pathway"/>
    <property type="evidence" value="ECO:0007669"/>
    <property type="project" value="TreeGrafter"/>
</dbReference>
<dbReference type="InterPro" id="IPR001173">
    <property type="entry name" value="Glyco_trans_2-like"/>
</dbReference>
<dbReference type="STRING" id="225164.V4AVY9"/>
<feature type="non-terminal residue" evidence="10">
    <location>
        <position position="1"/>
    </location>
</feature>
<dbReference type="RefSeq" id="XP_009047749.1">
    <property type="nucleotide sequence ID" value="XM_009049501.1"/>
</dbReference>
<dbReference type="GO" id="GO:0016020">
    <property type="term" value="C:membrane"/>
    <property type="evidence" value="ECO:0007669"/>
    <property type="project" value="UniProtKB-SubCell"/>
</dbReference>
<dbReference type="InterPro" id="IPR045885">
    <property type="entry name" value="GalNAc-T"/>
</dbReference>
<dbReference type="KEGG" id="lgi:LOTGIDRAFT_91617"/>
<feature type="non-terminal residue" evidence="10">
    <location>
        <position position="352"/>
    </location>
</feature>
<evidence type="ECO:0000313" key="10">
    <source>
        <dbReference type="EMBL" id="ESP01578.1"/>
    </source>
</evidence>
<keyword evidence="5" id="KW-1133">Transmembrane helix</keyword>
<dbReference type="PANTHER" id="PTHR11675:SF63">
    <property type="entry name" value="POLYPEPTIDE N-ACETYLGALACTOSAMINYLTRANSFERASE"/>
    <property type="match status" value="1"/>
</dbReference>
<dbReference type="GO" id="GO:0006493">
    <property type="term" value="P:protein O-linked glycosylation"/>
    <property type="evidence" value="ECO:0007669"/>
    <property type="project" value="TreeGrafter"/>
</dbReference>
<evidence type="ECO:0000256" key="8">
    <source>
        <dbReference type="ARBA" id="ARBA00037847"/>
    </source>
</evidence>
<feature type="domain" description="Glycosyltransferase 2-like" evidence="9">
    <location>
        <begin position="42"/>
        <end position="221"/>
    </location>
</feature>
<proteinExistence type="inferred from homology"/>
<evidence type="ECO:0000256" key="1">
    <source>
        <dbReference type="ARBA" id="ARBA00004606"/>
    </source>
</evidence>
<dbReference type="AlphaFoldDB" id="V4AVY9"/>
<dbReference type="GeneID" id="20252920"/>
<dbReference type="HOGENOM" id="CLU_013477_0_0_1"/>
<accession>V4AVY9</accession>